<reference evidence="1 2" key="1">
    <citation type="journal article" date="2017" name="Nat. Commun.">
        <title>Genome assembly with in vitro proximity ligation data and whole-genome triplication in lettuce.</title>
        <authorList>
            <person name="Reyes-Chin-Wo S."/>
            <person name="Wang Z."/>
            <person name="Yang X."/>
            <person name="Kozik A."/>
            <person name="Arikit S."/>
            <person name="Song C."/>
            <person name="Xia L."/>
            <person name="Froenicke L."/>
            <person name="Lavelle D.O."/>
            <person name="Truco M.J."/>
            <person name="Xia R."/>
            <person name="Zhu S."/>
            <person name="Xu C."/>
            <person name="Xu H."/>
            <person name="Xu X."/>
            <person name="Cox K."/>
            <person name="Korf I."/>
            <person name="Meyers B.C."/>
            <person name="Michelmore R.W."/>
        </authorList>
    </citation>
    <scope>NUCLEOTIDE SEQUENCE [LARGE SCALE GENOMIC DNA]</scope>
    <source>
        <strain evidence="2">cv. Salinas</strain>
        <tissue evidence="1">Seedlings</tissue>
    </source>
</reference>
<gene>
    <name evidence="1" type="ORF">LSAT_V11C900481980</name>
</gene>
<organism evidence="1 2">
    <name type="scientific">Lactuca sativa</name>
    <name type="common">Garden lettuce</name>
    <dbReference type="NCBI Taxonomy" id="4236"/>
    <lineage>
        <taxon>Eukaryota</taxon>
        <taxon>Viridiplantae</taxon>
        <taxon>Streptophyta</taxon>
        <taxon>Embryophyta</taxon>
        <taxon>Tracheophyta</taxon>
        <taxon>Spermatophyta</taxon>
        <taxon>Magnoliopsida</taxon>
        <taxon>eudicotyledons</taxon>
        <taxon>Gunneridae</taxon>
        <taxon>Pentapetalae</taxon>
        <taxon>asterids</taxon>
        <taxon>campanulids</taxon>
        <taxon>Asterales</taxon>
        <taxon>Asteraceae</taxon>
        <taxon>Cichorioideae</taxon>
        <taxon>Cichorieae</taxon>
        <taxon>Lactucinae</taxon>
        <taxon>Lactuca</taxon>
    </lineage>
</organism>
<dbReference type="PANTHER" id="PTHR11439">
    <property type="entry name" value="GAG-POL-RELATED RETROTRANSPOSON"/>
    <property type="match status" value="1"/>
</dbReference>
<dbReference type="AlphaFoldDB" id="A0A9R1UGH6"/>
<dbReference type="EMBL" id="NBSK02000009">
    <property type="protein sequence ID" value="KAJ0186892.1"/>
    <property type="molecule type" value="Genomic_DNA"/>
</dbReference>
<dbReference type="PANTHER" id="PTHR11439:SF467">
    <property type="entry name" value="INTEGRASE CATALYTIC DOMAIN-CONTAINING PROTEIN"/>
    <property type="match status" value="1"/>
</dbReference>
<evidence type="ECO:0000313" key="2">
    <source>
        <dbReference type="Proteomes" id="UP000235145"/>
    </source>
</evidence>
<sequence length="133" mass="15194">MGSPEVCMNFVFTCASFMERSNHRLFLSQKGYIEWVSSMFGMQDAKSVVTPLAPHFKISCRQSPITLEDKRYMEYVAFAIVVDSLIYAMACTCPYISQAVTVVSRFMANPKKAHWEDVKWVLRYLKGTTNIGL</sequence>
<evidence type="ECO:0000313" key="1">
    <source>
        <dbReference type="EMBL" id="KAJ0186892.1"/>
    </source>
</evidence>
<name>A0A9R1UGH6_LACSA</name>
<proteinExistence type="predicted"/>
<dbReference type="Proteomes" id="UP000235145">
    <property type="component" value="Unassembled WGS sequence"/>
</dbReference>
<protein>
    <recommendedName>
        <fullName evidence="3">Reverse transcriptase Ty1/copia-type domain-containing protein</fullName>
    </recommendedName>
</protein>
<keyword evidence="2" id="KW-1185">Reference proteome</keyword>
<accession>A0A9R1UGH6</accession>
<comment type="caution">
    <text evidence="1">The sequence shown here is derived from an EMBL/GenBank/DDBJ whole genome shotgun (WGS) entry which is preliminary data.</text>
</comment>
<evidence type="ECO:0008006" key="3">
    <source>
        <dbReference type="Google" id="ProtNLM"/>
    </source>
</evidence>